<sequence>MHAIMAEPLDTLQTPCLLLDEARLRANAERMRTHLAGLGVALRPHLKTAKSLEVGRIAMASPEGPAIVSTLLEAEYFAAGGVRDMIYGVGIAPAKLPRVVAIRAGGTDLSIILDSLEQAEAVAAHARASGDAIPVLIEVDADGHRSGVAPGDADTLVAIGRTLVAGGAKLRGVMLHAGDSYSLRDPEALAAAAENERVAAVTAAEALRAAGLPCPVVSVGSTPTARFARDLTGITEVRAGVYMLGDLFQAGVGSVAVADIAVSVLATVIGHQRAKGWIIVDAGWMAMSRDRGTARQAVDQGYGLVCDQAGQPYPDLIVADANQEHGIVALRKGSGASLPELPIGAQIRILPNHACATGAQYDRYHVLDGENRVTATWPRINGW</sequence>
<comment type="caution">
    <text evidence="4">The sequence shown here is derived from an EMBL/GenBank/DDBJ whole genome shotgun (WGS) entry which is preliminary data.</text>
</comment>
<dbReference type="OrthoDB" id="9772497at2"/>
<dbReference type="Gene3D" id="3.20.20.10">
    <property type="entry name" value="Alanine racemase"/>
    <property type="match status" value="1"/>
</dbReference>
<evidence type="ECO:0000256" key="1">
    <source>
        <dbReference type="ARBA" id="ARBA00005323"/>
    </source>
</evidence>
<comment type="similarity">
    <text evidence="1">Belongs to the DSD1 family.</text>
</comment>
<dbReference type="SUPFAM" id="SSF51419">
    <property type="entry name" value="PLP-binding barrel"/>
    <property type="match status" value="1"/>
</dbReference>
<name>A0A0J6SFG0_9HYPH</name>
<evidence type="ECO:0000313" key="5">
    <source>
        <dbReference type="Proteomes" id="UP000036449"/>
    </source>
</evidence>
<evidence type="ECO:0000259" key="3">
    <source>
        <dbReference type="SMART" id="SM01119"/>
    </source>
</evidence>
<dbReference type="Proteomes" id="UP000036449">
    <property type="component" value="Unassembled WGS sequence"/>
</dbReference>
<dbReference type="InterPro" id="IPR042208">
    <property type="entry name" value="D-ser_dehydrat-like_sf"/>
</dbReference>
<keyword evidence="2" id="KW-0456">Lyase</keyword>
<dbReference type="GO" id="GO:0008721">
    <property type="term" value="F:D-serine ammonia-lyase activity"/>
    <property type="evidence" value="ECO:0007669"/>
    <property type="project" value="TreeGrafter"/>
</dbReference>
<dbReference type="Pfam" id="PF01168">
    <property type="entry name" value="Ala_racemase_N"/>
    <property type="match status" value="1"/>
</dbReference>
<protein>
    <submittedName>
        <fullName evidence="4">Alanine racemase</fullName>
    </submittedName>
</protein>
<reference evidence="4 5" key="1">
    <citation type="submission" date="2015-03" db="EMBL/GenBank/DDBJ databases">
        <title>Genome sequencing of Methylobacterium tarhaniae DSM 25844.</title>
        <authorList>
            <person name="Chaudhry V."/>
            <person name="Patil P.B."/>
        </authorList>
    </citation>
    <scope>NUCLEOTIDE SEQUENCE [LARGE SCALE GENOMIC DNA]</scope>
    <source>
        <strain evidence="4 5">DSM 25844</strain>
    </source>
</reference>
<dbReference type="InterPro" id="IPR026956">
    <property type="entry name" value="D-ser_dehydrat-like_dom"/>
</dbReference>
<dbReference type="EMBL" id="LABZ01000223">
    <property type="protein sequence ID" value="KMO32452.1"/>
    <property type="molecule type" value="Genomic_DNA"/>
</dbReference>
<accession>A0A0J6SFG0</accession>
<dbReference type="Gene3D" id="2.40.37.20">
    <property type="entry name" value="D-serine dehydratase-like domain"/>
    <property type="match status" value="1"/>
</dbReference>
<dbReference type="InterPro" id="IPR001608">
    <property type="entry name" value="Ala_racemase_N"/>
</dbReference>
<dbReference type="GO" id="GO:0036088">
    <property type="term" value="P:D-serine catabolic process"/>
    <property type="evidence" value="ECO:0007669"/>
    <property type="project" value="TreeGrafter"/>
</dbReference>
<evidence type="ECO:0000256" key="2">
    <source>
        <dbReference type="ARBA" id="ARBA00023239"/>
    </source>
</evidence>
<dbReference type="CDD" id="cd06812">
    <property type="entry name" value="PLPDE_III_DSD_D-TA_like_1"/>
    <property type="match status" value="1"/>
</dbReference>
<dbReference type="SMART" id="SM01119">
    <property type="entry name" value="D-ser_dehydrat"/>
    <property type="match status" value="1"/>
</dbReference>
<dbReference type="InterPro" id="IPR051466">
    <property type="entry name" value="D-amino_acid_metab_enzyme"/>
</dbReference>
<dbReference type="Pfam" id="PF14031">
    <property type="entry name" value="D-ser_dehydrat"/>
    <property type="match status" value="1"/>
</dbReference>
<feature type="domain" description="D-serine dehydratase-like" evidence="3">
    <location>
        <begin position="261"/>
        <end position="368"/>
    </location>
</feature>
<dbReference type="AlphaFoldDB" id="A0A0J6SFG0"/>
<proteinExistence type="inferred from homology"/>
<dbReference type="PATRIC" id="fig|1187852.3.peg.3208"/>
<evidence type="ECO:0000313" key="4">
    <source>
        <dbReference type="EMBL" id="KMO32452.1"/>
    </source>
</evidence>
<dbReference type="PANTHER" id="PTHR28004:SF2">
    <property type="entry name" value="D-SERINE DEHYDRATASE"/>
    <property type="match status" value="1"/>
</dbReference>
<gene>
    <name evidence="4" type="ORF">VQ03_26290</name>
</gene>
<dbReference type="InterPro" id="IPR029066">
    <property type="entry name" value="PLP-binding_barrel"/>
</dbReference>
<dbReference type="PANTHER" id="PTHR28004">
    <property type="entry name" value="ZGC:162816-RELATED"/>
    <property type="match status" value="1"/>
</dbReference>
<organism evidence="4 5">
    <name type="scientific">Methylobacterium tarhaniae</name>
    <dbReference type="NCBI Taxonomy" id="1187852"/>
    <lineage>
        <taxon>Bacteria</taxon>
        <taxon>Pseudomonadati</taxon>
        <taxon>Pseudomonadota</taxon>
        <taxon>Alphaproteobacteria</taxon>
        <taxon>Hyphomicrobiales</taxon>
        <taxon>Methylobacteriaceae</taxon>
        <taxon>Methylobacterium</taxon>
    </lineage>
</organism>
<keyword evidence="5" id="KW-1185">Reference proteome</keyword>